<gene>
    <name evidence="7" type="ORF">B6S08_11500</name>
</gene>
<dbReference type="Gene3D" id="3.40.1480.10">
    <property type="entry name" value="MOFRL domain"/>
    <property type="match status" value="1"/>
</dbReference>
<name>A0A233RDW9_9GAMM</name>
<feature type="domain" description="MOFRL" evidence="5">
    <location>
        <begin position="308"/>
        <end position="413"/>
    </location>
</feature>
<evidence type="ECO:0000256" key="2">
    <source>
        <dbReference type="ARBA" id="ARBA00022741"/>
    </source>
</evidence>
<evidence type="ECO:0000313" key="8">
    <source>
        <dbReference type="Proteomes" id="UP000242757"/>
    </source>
</evidence>
<dbReference type="InterPro" id="IPR037035">
    <property type="entry name" value="GK-like_C_sf"/>
</dbReference>
<dbReference type="InterPro" id="IPR038614">
    <property type="entry name" value="GK_N_sf"/>
</dbReference>
<dbReference type="InterPro" id="IPR007835">
    <property type="entry name" value="MOFRL"/>
</dbReference>
<dbReference type="GO" id="GO:0005737">
    <property type="term" value="C:cytoplasm"/>
    <property type="evidence" value="ECO:0007669"/>
    <property type="project" value="TreeGrafter"/>
</dbReference>
<dbReference type="EMBL" id="NBIM01000003">
    <property type="protein sequence ID" value="OXY81590.1"/>
    <property type="molecule type" value="Genomic_DNA"/>
</dbReference>
<dbReference type="RefSeq" id="WP_094200958.1">
    <property type="nucleotide sequence ID" value="NZ_NBIM01000003.1"/>
</dbReference>
<sequence length="422" mass="43980">MDIQPKELLQQLFDSAVAAALPKGNLAEYLPKDTRQKAVVIGAGKAAASMAAELDAIWEGELSGVVVTRYDHGAPCERIEVIEAAHPVPDDAGERVGRRILELVQGLGEDDLVICLLSGGGSSLLSLPAPGLTLSDKQAINKALLKSGAAIDEMNCVRKHLSGIKGGRLAAAAYPARLIALGISDVPGDEATVIASGPTVADPTTSAQALAILDSYGIEVGAHVRAWLESPESETVKPGDERLSKAEFHMIATPQDALDAAAHLARSKGLAPLVLGDCIEGESREVAKVHAAIAKQILKCGQPVQAPCVILSGGETTVTIKGNGRGGRNSEFMLSLFNELKGQAGVYALAADTDGIDGVEDNAGALITPELFARAEAAGLKAEDYLANNDSYGFFSQLEALVETGPTRTNVNDFRAILVLPK</sequence>
<keyword evidence="1" id="KW-0808">Transferase</keyword>
<accession>A0A233RDW9</accession>
<organism evidence="7 8">
    <name type="scientific">Oceanimonas doudoroffii</name>
    <dbReference type="NCBI Taxonomy" id="84158"/>
    <lineage>
        <taxon>Bacteria</taxon>
        <taxon>Pseudomonadati</taxon>
        <taxon>Pseudomonadota</taxon>
        <taxon>Gammaproteobacteria</taxon>
        <taxon>Aeromonadales</taxon>
        <taxon>Aeromonadaceae</taxon>
        <taxon>Oceanimonas</taxon>
    </lineage>
</organism>
<dbReference type="PANTHER" id="PTHR12227:SF0">
    <property type="entry name" value="GLYCERATE KINASE"/>
    <property type="match status" value="1"/>
</dbReference>
<feature type="domain" description="MOFRL-associated" evidence="6">
    <location>
        <begin position="9"/>
        <end position="229"/>
    </location>
</feature>
<proteinExistence type="predicted"/>
<dbReference type="GO" id="GO:0008887">
    <property type="term" value="F:glycerate kinase activity"/>
    <property type="evidence" value="ECO:0007669"/>
    <property type="project" value="InterPro"/>
</dbReference>
<comment type="caution">
    <text evidence="7">The sequence shown here is derived from an EMBL/GenBank/DDBJ whole genome shotgun (WGS) entry which is preliminary data.</text>
</comment>
<dbReference type="AlphaFoldDB" id="A0A233RDW9"/>
<keyword evidence="4" id="KW-0067">ATP-binding</keyword>
<protein>
    <submittedName>
        <fullName evidence="7">Glycerate kinase</fullName>
    </submittedName>
</protein>
<dbReference type="Gene3D" id="3.40.50.10180">
    <property type="entry name" value="Glycerate kinase, MOFRL-like N-terminal domain"/>
    <property type="match status" value="1"/>
</dbReference>
<dbReference type="FunFam" id="3.40.50.10180:FF:000001">
    <property type="entry name" value="Glycerate kinase"/>
    <property type="match status" value="1"/>
</dbReference>
<dbReference type="SUPFAM" id="SSF82544">
    <property type="entry name" value="GckA/TtuD-like"/>
    <property type="match status" value="1"/>
</dbReference>
<evidence type="ECO:0000259" key="6">
    <source>
        <dbReference type="Pfam" id="PF13660"/>
    </source>
</evidence>
<dbReference type="InterPro" id="IPR039760">
    <property type="entry name" value="MOFRL_protein"/>
</dbReference>
<evidence type="ECO:0000313" key="7">
    <source>
        <dbReference type="EMBL" id="OXY81590.1"/>
    </source>
</evidence>
<dbReference type="Pfam" id="PF05161">
    <property type="entry name" value="MOFRL"/>
    <property type="match status" value="1"/>
</dbReference>
<reference evidence="7 8" key="1">
    <citation type="submission" date="2017-08" db="EMBL/GenBank/DDBJ databases">
        <title>A Genome Sequence of Oceanimonas doudoroffii ATCC 27123T.</title>
        <authorList>
            <person name="Brennan M.A."/>
            <person name="Maclea K.S."/>
            <person name="Mcclelland W.D."/>
            <person name="Trachtenberg A.M."/>
        </authorList>
    </citation>
    <scope>NUCLEOTIDE SEQUENCE [LARGE SCALE GENOMIC DNA]</scope>
    <source>
        <strain evidence="7 8">ATCC 27123</strain>
    </source>
</reference>
<evidence type="ECO:0000259" key="5">
    <source>
        <dbReference type="Pfam" id="PF05161"/>
    </source>
</evidence>
<keyword evidence="8" id="KW-1185">Reference proteome</keyword>
<dbReference type="Proteomes" id="UP000242757">
    <property type="component" value="Unassembled WGS sequence"/>
</dbReference>
<dbReference type="PANTHER" id="PTHR12227">
    <property type="entry name" value="GLYCERATE KINASE"/>
    <property type="match status" value="1"/>
</dbReference>
<evidence type="ECO:0000256" key="3">
    <source>
        <dbReference type="ARBA" id="ARBA00022777"/>
    </source>
</evidence>
<keyword evidence="3 7" id="KW-0418">Kinase</keyword>
<evidence type="ECO:0000256" key="1">
    <source>
        <dbReference type="ARBA" id="ARBA00022679"/>
    </source>
</evidence>
<dbReference type="FunFam" id="3.40.1480.10:FF:000002">
    <property type="entry name" value="Glycerate kinase"/>
    <property type="match status" value="1"/>
</dbReference>
<keyword evidence="2" id="KW-0547">Nucleotide-binding</keyword>
<dbReference type="InterPro" id="IPR025286">
    <property type="entry name" value="MOFRL_assoc_dom"/>
</dbReference>
<dbReference type="GO" id="GO:0005524">
    <property type="term" value="F:ATP binding"/>
    <property type="evidence" value="ECO:0007669"/>
    <property type="project" value="UniProtKB-KW"/>
</dbReference>
<dbReference type="Pfam" id="PF13660">
    <property type="entry name" value="DUF4147"/>
    <property type="match status" value="1"/>
</dbReference>
<dbReference type="OrthoDB" id="9766552at2"/>
<evidence type="ECO:0000256" key="4">
    <source>
        <dbReference type="ARBA" id="ARBA00022840"/>
    </source>
</evidence>